<feature type="domain" description="Glycosyltransferase 2-like" evidence="4">
    <location>
        <begin position="9"/>
        <end position="105"/>
    </location>
</feature>
<accession>A0ABW4M9V2</accession>
<comment type="similarity">
    <text evidence="1">Belongs to the glycosyltransferase 2 family.</text>
</comment>
<dbReference type="Gene3D" id="3.90.550.10">
    <property type="entry name" value="Spore Coat Polysaccharide Biosynthesis Protein SpsA, Chain A"/>
    <property type="match status" value="1"/>
</dbReference>
<protein>
    <submittedName>
        <fullName evidence="5">Glycosyltransferase family 2 protein</fullName>
        <ecNumber evidence="5">2.4.-.-</ecNumber>
    </submittedName>
</protein>
<evidence type="ECO:0000313" key="5">
    <source>
        <dbReference type="EMBL" id="MFD1747270.1"/>
    </source>
</evidence>
<evidence type="ECO:0000259" key="4">
    <source>
        <dbReference type="Pfam" id="PF00535"/>
    </source>
</evidence>
<comment type="caution">
    <text evidence="5">The sequence shown here is derived from an EMBL/GenBank/DDBJ whole genome shotgun (WGS) entry which is preliminary data.</text>
</comment>
<name>A0ABW4M9V2_9HYPH</name>
<reference evidence="6" key="1">
    <citation type="journal article" date="2019" name="Int. J. Syst. Evol. Microbiol.">
        <title>The Global Catalogue of Microorganisms (GCM) 10K type strain sequencing project: providing services to taxonomists for standard genome sequencing and annotation.</title>
        <authorList>
            <consortium name="The Broad Institute Genomics Platform"/>
            <consortium name="The Broad Institute Genome Sequencing Center for Infectious Disease"/>
            <person name="Wu L."/>
            <person name="Ma J."/>
        </authorList>
    </citation>
    <scope>NUCLEOTIDE SEQUENCE [LARGE SCALE GENOMIC DNA]</scope>
    <source>
        <strain evidence="6">CG52</strain>
    </source>
</reference>
<evidence type="ECO:0000313" key="6">
    <source>
        <dbReference type="Proteomes" id="UP001597322"/>
    </source>
</evidence>
<dbReference type="InterPro" id="IPR029044">
    <property type="entry name" value="Nucleotide-diphossugar_trans"/>
</dbReference>
<keyword evidence="2 5" id="KW-0328">Glycosyltransferase</keyword>
<dbReference type="GO" id="GO:0016757">
    <property type="term" value="F:glycosyltransferase activity"/>
    <property type="evidence" value="ECO:0007669"/>
    <property type="project" value="UniProtKB-KW"/>
</dbReference>
<dbReference type="EC" id="2.4.-.-" evidence="5"/>
<keyword evidence="3 5" id="KW-0808">Transferase</keyword>
<gene>
    <name evidence="5" type="ORF">ACFSE1_17500</name>
</gene>
<dbReference type="EMBL" id="JBHUEQ010000032">
    <property type="protein sequence ID" value="MFD1747270.1"/>
    <property type="molecule type" value="Genomic_DNA"/>
</dbReference>
<evidence type="ECO:0000256" key="3">
    <source>
        <dbReference type="ARBA" id="ARBA00022679"/>
    </source>
</evidence>
<dbReference type="RefSeq" id="WP_377404219.1">
    <property type="nucleotide sequence ID" value="NZ_JBHUEQ010000032.1"/>
</dbReference>
<dbReference type="SUPFAM" id="SSF53448">
    <property type="entry name" value="Nucleotide-diphospho-sugar transferases"/>
    <property type="match status" value="1"/>
</dbReference>
<dbReference type="PANTHER" id="PTHR43179">
    <property type="entry name" value="RHAMNOSYLTRANSFERASE WBBL"/>
    <property type="match status" value="1"/>
</dbReference>
<dbReference type="Proteomes" id="UP001597322">
    <property type="component" value="Unassembled WGS sequence"/>
</dbReference>
<dbReference type="Pfam" id="PF00535">
    <property type="entry name" value="Glycos_transf_2"/>
    <property type="match status" value="1"/>
</dbReference>
<evidence type="ECO:0000256" key="1">
    <source>
        <dbReference type="ARBA" id="ARBA00006739"/>
    </source>
</evidence>
<sequence>MNLGYVCTNFNGSAVTQNAVRTLREIEGHDIYIVIVDNASSADEVRAIKVCEDEKTTVLCLEENLGYFAGLNAGIRFLRQKRPDLKWMVVGNNDLEFPSDFCDKLEAITPELQKYPVISPDIVTMDGHHQNPHVISHISKIREIFYDLYYSNYHIGLLVHALAKQFRSISDRSDELQWETAREIYQGHGSVYILSPLFFELFDELWAPTFLMSEEFFLSKQLSDKGFSVYYDPRVSLRHLWHGTLGSMPSRRRWEFARSAHRVYRRYVKVF</sequence>
<dbReference type="PANTHER" id="PTHR43179:SF12">
    <property type="entry name" value="GALACTOFURANOSYLTRANSFERASE GLFT2"/>
    <property type="match status" value="1"/>
</dbReference>
<keyword evidence="6" id="KW-1185">Reference proteome</keyword>
<organism evidence="5 6">
    <name type="scientific">Rhizobium helianthi</name>
    <dbReference type="NCBI Taxonomy" id="1132695"/>
    <lineage>
        <taxon>Bacteria</taxon>
        <taxon>Pseudomonadati</taxon>
        <taxon>Pseudomonadota</taxon>
        <taxon>Alphaproteobacteria</taxon>
        <taxon>Hyphomicrobiales</taxon>
        <taxon>Rhizobiaceae</taxon>
        <taxon>Rhizobium/Agrobacterium group</taxon>
        <taxon>Rhizobium</taxon>
    </lineage>
</organism>
<dbReference type="InterPro" id="IPR001173">
    <property type="entry name" value="Glyco_trans_2-like"/>
</dbReference>
<evidence type="ECO:0000256" key="2">
    <source>
        <dbReference type="ARBA" id="ARBA00022676"/>
    </source>
</evidence>
<proteinExistence type="inferred from homology"/>